<sequence length="496" mass="55087">MPVPWKKAKFTRVSQLVADHLHPPKRGGSLVVETGFPTSLIDLFVKNRERLKKPSKKKRCEPTTADQVPNFPLRPSNSPSPSNSPTICPSPVFPVSELTNPKCSPPIQSDNCIKISNGIVAREVNNKSIVVVGGDRVEGSSRGEAADANGVLATVLKMSLVVVLALGTKKLAVGITMSAFLLIFLEYFGKYVWKLFKSCKNAQESLKPLIQRVLCFLRIKQDNLIMEEEDNRGLKAPIEQQNGVSSCSNSVEVEGGGLNDPIEEIQIVQPNSILVPPVEEIQRVKDEFEMRGCDKKWGCEELDTKKGMEREDGYGSEDLDTKGVMEGEEDYRGDALKLKNQRSRRAKIKSKIKKLVPKKFRNSKKKGSSSIEDDKVVMCEEQEQEEEGGKSSSFSSNRYDEQDVDDVICSPGELLQPEVEAIIVREEVGGDTERNLERERNSGHVILFLIVLVGLVGGRVFALVLTLSWCLMLKSAGTLRRFMKVPSIRSRVKISS</sequence>
<dbReference type="PANTHER" id="PTHR36381">
    <property type="entry name" value="ETHYLENE-REGULATED TRANSCRIPT 2 (ERT2)"/>
    <property type="match status" value="1"/>
</dbReference>
<evidence type="ECO:0000256" key="2">
    <source>
        <dbReference type="SAM" id="Phobius"/>
    </source>
</evidence>
<evidence type="ECO:0008006" key="4">
    <source>
        <dbReference type="Google" id="ProtNLM"/>
    </source>
</evidence>
<dbReference type="PANTHER" id="PTHR36381:SF1">
    <property type="entry name" value="ETHYLENE-REGULATED TRANSCRIPT 2 (ERT2)"/>
    <property type="match status" value="1"/>
</dbReference>
<accession>A0A5B7BL24</accession>
<keyword evidence="2" id="KW-1133">Transmembrane helix</keyword>
<feature type="region of interest" description="Disordered" evidence="1">
    <location>
        <begin position="53"/>
        <end position="86"/>
    </location>
</feature>
<organism evidence="3">
    <name type="scientific">Davidia involucrata</name>
    <name type="common">Dove tree</name>
    <dbReference type="NCBI Taxonomy" id="16924"/>
    <lineage>
        <taxon>Eukaryota</taxon>
        <taxon>Viridiplantae</taxon>
        <taxon>Streptophyta</taxon>
        <taxon>Embryophyta</taxon>
        <taxon>Tracheophyta</taxon>
        <taxon>Spermatophyta</taxon>
        <taxon>Magnoliopsida</taxon>
        <taxon>eudicotyledons</taxon>
        <taxon>Gunneridae</taxon>
        <taxon>Pentapetalae</taxon>
        <taxon>asterids</taxon>
        <taxon>Cornales</taxon>
        <taxon>Nyssaceae</taxon>
        <taxon>Davidia</taxon>
    </lineage>
</organism>
<feature type="region of interest" description="Disordered" evidence="1">
    <location>
        <begin position="359"/>
        <end position="398"/>
    </location>
</feature>
<feature type="transmembrane region" description="Helical" evidence="2">
    <location>
        <begin position="445"/>
        <end position="473"/>
    </location>
</feature>
<proteinExistence type="predicted"/>
<reference evidence="3" key="1">
    <citation type="submission" date="2019-08" db="EMBL/GenBank/DDBJ databases">
        <title>Reference gene set and small RNA set construction with multiple tissues from Davidia involucrata Baill.</title>
        <authorList>
            <person name="Yang H."/>
            <person name="Zhou C."/>
            <person name="Li G."/>
            <person name="Wang J."/>
            <person name="Gao P."/>
            <person name="Wang M."/>
            <person name="Wang R."/>
            <person name="Zhao Y."/>
        </authorList>
    </citation>
    <scope>NUCLEOTIDE SEQUENCE</scope>
    <source>
        <tissue evidence="3">Mixed with DoveR01_LX</tissue>
    </source>
</reference>
<evidence type="ECO:0000256" key="1">
    <source>
        <dbReference type="SAM" id="MobiDB-lite"/>
    </source>
</evidence>
<evidence type="ECO:0000313" key="3">
    <source>
        <dbReference type="EMBL" id="MPA69539.1"/>
    </source>
</evidence>
<feature type="compositionally biased region" description="Low complexity" evidence="1">
    <location>
        <begin position="69"/>
        <end position="86"/>
    </location>
</feature>
<name>A0A5B7BL24_DAVIN</name>
<keyword evidence="2" id="KW-0812">Transmembrane</keyword>
<feature type="transmembrane region" description="Helical" evidence="2">
    <location>
        <begin position="171"/>
        <end position="193"/>
    </location>
</feature>
<protein>
    <recommendedName>
        <fullName evidence="4">Ethylene-responsive nuclear family protein</fullName>
    </recommendedName>
</protein>
<dbReference type="EMBL" id="GHES01038980">
    <property type="protein sequence ID" value="MPA69539.1"/>
    <property type="molecule type" value="Transcribed_RNA"/>
</dbReference>
<dbReference type="AlphaFoldDB" id="A0A5B7BL24"/>
<gene>
    <name evidence="3" type="ORF">Din_038980</name>
</gene>
<keyword evidence="2" id="KW-0472">Membrane</keyword>